<keyword evidence="2" id="KW-1133">Transmembrane helix</keyword>
<reference evidence="3" key="1">
    <citation type="submission" date="2022-07" db="EMBL/GenBank/DDBJ databases">
        <title>Genome Sequence of Agrocybe chaxingu.</title>
        <authorList>
            <person name="Buettner E."/>
        </authorList>
    </citation>
    <scope>NUCLEOTIDE SEQUENCE</scope>
    <source>
        <strain evidence="3">MP-N11</strain>
    </source>
</reference>
<feature type="compositionally biased region" description="Low complexity" evidence="1">
    <location>
        <begin position="204"/>
        <end position="227"/>
    </location>
</feature>
<dbReference type="AlphaFoldDB" id="A0A9W8K847"/>
<feature type="region of interest" description="Disordered" evidence="1">
    <location>
        <begin position="333"/>
        <end position="403"/>
    </location>
</feature>
<gene>
    <name evidence="3" type="ORF">NLJ89_g4910</name>
</gene>
<evidence type="ECO:0000256" key="1">
    <source>
        <dbReference type="SAM" id="MobiDB-lite"/>
    </source>
</evidence>
<dbReference type="OrthoDB" id="3270558at2759"/>
<organism evidence="3 4">
    <name type="scientific">Agrocybe chaxingu</name>
    <dbReference type="NCBI Taxonomy" id="84603"/>
    <lineage>
        <taxon>Eukaryota</taxon>
        <taxon>Fungi</taxon>
        <taxon>Dikarya</taxon>
        <taxon>Basidiomycota</taxon>
        <taxon>Agaricomycotina</taxon>
        <taxon>Agaricomycetes</taxon>
        <taxon>Agaricomycetidae</taxon>
        <taxon>Agaricales</taxon>
        <taxon>Agaricineae</taxon>
        <taxon>Strophariaceae</taxon>
        <taxon>Agrocybe</taxon>
    </lineage>
</organism>
<proteinExistence type="predicted"/>
<comment type="caution">
    <text evidence="3">The sequence shown here is derived from an EMBL/GenBank/DDBJ whole genome shotgun (WGS) entry which is preliminary data.</text>
</comment>
<dbReference type="Proteomes" id="UP001148786">
    <property type="component" value="Unassembled WGS sequence"/>
</dbReference>
<feature type="compositionally biased region" description="Acidic residues" evidence="1">
    <location>
        <begin position="347"/>
        <end position="367"/>
    </location>
</feature>
<evidence type="ECO:0000313" key="4">
    <source>
        <dbReference type="Proteomes" id="UP001148786"/>
    </source>
</evidence>
<feature type="compositionally biased region" description="Polar residues" evidence="1">
    <location>
        <begin position="157"/>
        <end position="192"/>
    </location>
</feature>
<sequence>MSPLQVAPGAINSSFSSLLFLRLFLVLVLVVVSLKLSSFSCSSLNRRLAILGLLLVCFGHGGCSCVFVKASWFWLIAGKRQVLNNAEAGWRRGPAEQGAAEKRRPRKSRMTDVAMKQDSEERRFLSCEAISEKWEPPPPVDTVEQALERAHDFPFSNRPTQPDSAPSSSKHSANTPSIHTTHIPSDETTTPVVSPLPMRAAYAPPFMRSESPSPPSSASMSPDYYDSPPSPPRSLEDQVHVAYALDDIHLAKILLLRLKGIEVTSDDDPRIAAVQDEDFDFCFVPNGRLMDDRDEMMVKEMQAREVERIEECRRLERLRTCERKWEEEKRRMREERAWKKEDRVEGGGEEAAEEEAEAEPMDEDVVLSEEAVVATAAGDEPEPVASTTSRPPPFSTSPSAQALPPTKFNLAKALPEVRGHTSYLTFACLVPVPAHVQPQPPEAPAVPGDTPV</sequence>
<keyword evidence="4" id="KW-1185">Reference proteome</keyword>
<name>A0A9W8K847_9AGAR</name>
<accession>A0A9W8K847</accession>
<feature type="transmembrane region" description="Helical" evidence="2">
    <location>
        <begin position="15"/>
        <end position="36"/>
    </location>
</feature>
<feature type="region of interest" description="Disordered" evidence="1">
    <location>
        <begin position="153"/>
        <end position="234"/>
    </location>
</feature>
<keyword evidence="2" id="KW-0812">Transmembrane</keyword>
<feature type="compositionally biased region" description="Basic and acidic residues" evidence="1">
    <location>
        <begin position="333"/>
        <end position="346"/>
    </location>
</feature>
<feature type="compositionally biased region" description="Basic and acidic residues" evidence="1">
    <location>
        <begin position="92"/>
        <end position="102"/>
    </location>
</feature>
<feature type="region of interest" description="Disordered" evidence="1">
    <location>
        <begin position="92"/>
        <end position="121"/>
    </location>
</feature>
<evidence type="ECO:0000256" key="2">
    <source>
        <dbReference type="SAM" id="Phobius"/>
    </source>
</evidence>
<protein>
    <submittedName>
        <fullName evidence="3">Uncharacterized protein</fullName>
    </submittedName>
</protein>
<evidence type="ECO:0000313" key="3">
    <source>
        <dbReference type="EMBL" id="KAJ3510024.1"/>
    </source>
</evidence>
<dbReference type="EMBL" id="JANKHO010000430">
    <property type="protein sequence ID" value="KAJ3510024.1"/>
    <property type="molecule type" value="Genomic_DNA"/>
</dbReference>
<feature type="transmembrane region" description="Helical" evidence="2">
    <location>
        <begin position="48"/>
        <end position="75"/>
    </location>
</feature>
<keyword evidence="2" id="KW-0472">Membrane</keyword>